<dbReference type="VEuPathDB" id="ToxoDB:CSUI_004161"/>
<name>A0A2C6L230_9APIC</name>
<comment type="caution">
    <text evidence="1">The sequence shown here is derived from an EMBL/GenBank/DDBJ whole genome shotgun (WGS) entry which is preliminary data.</text>
</comment>
<evidence type="ECO:0000313" key="2">
    <source>
        <dbReference type="Proteomes" id="UP000221165"/>
    </source>
</evidence>
<dbReference type="RefSeq" id="XP_067923673.1">
    <property type="nucleotide sequence ID" value="XM_068064355.1"/>
</dbReference>
<gene>
    <name evidence="1" type="ORF">CSUI_004161</name>
</gene>
<dbReference type="Gene3D" id="3.60.15.10">
    <property type="entry name" value="Ribonuclease Z/Hydroxyacylglutathione hydrolase-like"/>
    <property type="match status" value="1"/>
</dbReference>
<dbReference type="AlphaFoldDB" id="A0A2C6L230"/>
<keyword evidence="2" id="KW-1185">Reference proteome</keyword>
<reference evidence="1 2" key="1">
    <citation type="journal article" date="2017" name="Int. J. Parasitol.">
        <title>The genome of the protozoan parasite Cystoisospora suis and a reverse vaccinology approach to identify vaccine candidates.</title>
        <authorList>
            <person name="Palmieri N."/>
            <person name="Shrestha A."/>
            <person name="Ruttkowski B."/>
            <person name="Beck T."/>
            <person name="Vogl C."/>
            <person name="Tomley F."/>
            <person name="Blake D.P."/>
            <person name="Joachim A."/>
        </authorList>
    </citation>
    <scope>NUCLEOTIDE SEQUENCE [LARGE SCALE GENOMIC DNA]</scope>
    <source>
        <strain evidence="1 2">Wien I</strain>
    </source>
</reference>
<proteinExistence type="predicted"/>
<organism evidence="1 2">
    <name type="scientific">Cystoisospora suis</name>
    <dbReference type="NCBI Taxonomy" id="483139"/>
    <lineage>
        <taxon>Eukaryota</taxon>
        <taxon>Sar</taxon>
        <taxon>Alveolata</taxon>
        <taxon>Apicomplexa</taxon>
        <taxon>Conoidasida</taxon>
        <taxon>Coccidia</taxon>
        <taxon>Eucoccidiorida</taxon>
        <taxon>Eimeriorina</taxon>
        <taxon>Sarcocystidae</taxon>
        <taxon>Cystoisospora</taxon>
    </lineage>
</organism>
<dbReference type="PANTHER" id="PTHR42663:SF6">
    <property type="entry name" value="HYDROLASE C777.06C-RELATED"/>
    <property type="match status" value="1"/>
</dbReference>
<dbReference type="OrthoDB" id="341300at2759"/>
<evidence type="ECO:0000313" key="1">
    <source>
        <dbReference type="EMBL" id="PHJ21995.1"/>
    </source>
</evidence>
<dbReference type="InterPro" id="IPR036866">
    <property type="entry name" value="RibonucZ/Hydroxyglut_hydro"/>
</dbReference>
<dbReference type="EMBL" id="MIGC01001908">
    <property type="protein sequence ID" value="PHJ21995.1"/>
    <property type="molecule type" value="Genomic_DNA"/>
</dbReference>
<dbReference type="PANTHER" id="PTHR42663">
    <property type="entry name" value="HYDROLASE C777.06C-RELATED-RELATED"/>
    <property type="match status" value="1"/>
</dbReference>
<sequence>MLRLKQIPHLETLVVDALGEKLHNAHYSIQEALALSVELQPRNVFFVGMSCSLEHAKTNRRLQKWLALHQKAYSQMHAGTKKSKIEKIQLAMDGQFVPMTF</sequence>
<dbReference type="Proteomes" id="UP000221165">
    <property type="component" value="Unassembled WGS sequence"/>
</dbReference>
<dbReference type="GeneID" id="94427566"/>
<accession>A0A2C6L230</accession>
<protein>
    <submittedName>
        <fullName evidence="1">Metallo-beta-lactamase domain protein</fullName>
    </submittedName>
</protein>